<proteinExistence type="predicted"/>
<name>A0A8J2P6M2_9HEXA</name>
<evidence type="ECO:0000259" key="2">
    <source>
        <dbReference type="PROSITE" id="PS51390"/>
    </source>
</evidence>
<dbReference type="EMBL" id="CAJVCH010245329">
    <property type="protein sequence ID" value="CAG7733219.1"/>
    <property type="molecule type" value="Genomic_DNA"/>
</dbReference>
<feature type="signal peptide" evidence="1">
    <location>
        <begin position="1"/>
        <end position="28"/>
    </location>
</feature>
<dbReference type="Proteomes" id="UP000708208">
    <property type="component" value="Unassembled WGS sequence"/>
</dbReference>
<feature type="non-terminal residue" evidence="3">
    <location>
        <position position="1"/>
    </location>
</feature>
<dbReference type="Gene3D" id="4.10.75.10">
    <property type="entry name" value="Elafin-like"/>
    <property type="match status" value="1"/>
</dbReference>
<keyword evidence="1" id="KW-0732">Signal</keyword>
<evidence type="ECO:0000313" key="3">
    <source>
        <dbReference type="EMBL" id="CAG7733219.1"/>
    </source>
</evidence>
<dbReference type="Pfam" id="PF00095">
    <property type="entry name" value="WAP"/>
    <property type="match status" value="1"/>
</dbReference>
<evidence type="ECO:0000256" key="1">
    <source>
        <dbReference type="SAM" id="SignalP"/>
    </source>
</evidence>
<dbReference type="InterPro" id="IPR036645">
    <property type="entry name" value="Elafin-like_sf"/>
</dbReference>
<comment type="caution">
    <text evidence="3">The sequence shown here is derived from an EMBL/GenBank/DDBJ whole genome shotgun (WGS) entry which is preliminary data.</text>
</comment>
<feature type="domain" description="WAP" evidence="2">
    <location>
        <begin position="39"/>
        <end position="81"/>
    </location>
</feature>
<protein>
    <recommendedName>
        <fullName evidence="2">WAP domain-containing protein</fullName>
    </recommendedName>
</protein>
<dbReference type="PROSITE" id="PS51390">
    <property type="entry name" value="WAP"/>
    <property type="match status" value="1"/>
</dbReference>
<dbReference type="InterPro" id="IPR008197">
    <property type="entry name" value="WAP_dom"/>
</dbReference>
<dbReference type="GO" id="GO:0005576">
    <property type="term" value="C:extracellular region"/>
    <property type="evidence" value="ECO:0007669"/>
    <property type="project" value="InterPro"/>
</dbReference>
<sequence length="81" mass="8733">MATLCSRATFFIFPLAILMLSLLPRDRAQEGVVLPSISRLDKPGTCPPPSGNFSTCDFNPKKNCLSDNQCCGSEKCCSEGC</sequence>
<feature type="chain" id="PRO_5035164926" description="WAP domain-containing protein" evidence="1">
    <location>
        <begin position="29"/>
        <end position="81"/>
    </location>
</feature>
<reference evidence="3" key="1">
    <citation type="submission" date="2021-06" db="EMBL/GenBank/DDBJ databases">
        <authorList>
            <person name="Hodson N. C."/>
            <person name="Mongue J. A."/>
            <person name="Jaron S. K."/>
        </authorList>
    </citation>
    <scope>NUCLEOTIDE SEQUENCE</scope>
</reference>
<accession>A0A8J2P6M2</accession>
<keyword evidence="4" id="KW-1185">Reference proteome</keyword>
<gene>
    <name evidence="3" type="ORF">AFUS01_LOCUS21676</name>
</gene>
<organism evidence="3 4">
    <name type="scientific">Allacma fusca</name>
    <dbReference type="NCBI Taxonomy" id="39272"/>
    <lineage>
        <taxon>Eukaryota</taxon>
        <taxon>Metazoa</taxon>
        <taxon>Ecdysozoa</taxon>
        <taxon>Arthropoda</taxon>
        <taxon>Hexapoda</taxon>
        <taxon>Collembola</taxon>
        <taxon>Symphypleona</taxon>
        <taxon>Sminthuridae</taxon>
        <taxon>Allacma</taxon>
    </lineage>
</organism>
<evidence type="ECO:0000313" key="4">
    <source>
        <dbReference type="Proteomes" id="UP000708208"/>
    </source>
</evidence>
<dbReference type="GO" id="GO:0030414">
    <property type="term" value="F:peptidase inhibitor activity"/>
    <property type="evidence" value="ECO:0007669"/>
    <property type="project" value="InterPro"/>
</dbReference>
<dbReference type="AlphaFoldDB" id="A0A8J2P6M2"/>